<evidence type="ECO:0000256" key="3">
    <source>
        <dbReference type="SAM" id="SignalP"/>
    </source>
</evidence>
<organism evidence="5 6">
    <name type="scientific">Ceratosolen solmsi marchali</name>
    <dbReference type="NCBI Taxonomy" id="326594"/>
    <lineage>
        <taxon>Eukaryota</taxon>
        <taxon>Metazoa</taxon>
        <taxon>Ecdysozoa</taxon>
        <taxon>Arthropoda</taxon>
        <taxon>Hexapoda</taxon>
        <taxon>Insecta</taxon>
        <taxon>Pterygota</taxon>
        <taxon>Neoptera</taxon>
        <taxon>Endopterygota</taxon>
        <taxon>Hymenoptera</taxon>
        <taxon>Apocrita</taxon>
        <taxon>Proctotrupomorpha</taxon>
        <taxon>Chalcidoidea</taxon>
        <taxon>Agaonidae</taxon>
        <taxon>Agaoninae</taxon>
        <taxon>Ceratosolen</taxon>
    </lineage>
</organism>
<dbReference type="PANTHER" id="PTHR10672">
    <property type="entry name" value="ADDUCIN"/>
    <property type="match status" value="1"/>
</dbReference>
<dbReference type="CTD" id="116529"/>
<feature type="compositionally biased region" description="Basic residues" evidence="2">
    <location>
        <begin position="744"/>
        <end position="770"/>
    </location>
</feature>
<feature type="signal peptide" evidence="3">
    <location>
        <begin position="1"/>
        <end position="19"/>
    </location>
</feature>
<dbReference type="KEGG" id="csol:105364334"/>
<dbReference type="InterPro" id="IPR036409">
    <property type="entry name" value="Aldolase_II/adducin_N_sf"/>
</dbReference>
<feature type="compositionally biased region" description="Basic and acidic residues" evidence="2">
    <location>
        <begin position="681"/>
        <end position="690"/>
    </location>
</feature>
<dbReference type="InterPro" id="IPR001303">
    <property type="entry name" value="Aldolase_II/adducin_N"/>
</dbReference>
<reference evidence="6" key="1">
    <citation type="submission" date="2025-08" db="UniProtKB">
        <authorList>
            <consortium name="RefSeq"/>
        </authorList>
    </citation>
    <scope>IDENTIFICATION</scope>
</reference>
<dbReference type="InterPro" id="IPR051017">
    <property type="entry name" value="Aldolase-II_Adducin_sf"/>
</dbReference>
<dbReference type="Proteomes" id="UP000695007">
    <property type="component" value="Unplaced"/>
</dbReference>
<evidence type="ECO:0000313" key="6">
    <source>
        <dbReference type="RefSeq" id="XP_011500534.1"/>
    </source>
</evidence>
<keyword evidence="5" id="KW-1185">Reference proteome</keyword>
<feature type="domain" description="Class II aldolase/adducin N-terminal" evidence="4">
    <location>
        <begin position="165"/>
        <end position="348"/>
    </location>
</feature>
<dbReference type="GO" id="GO:0051015">
    <property type="term" value="F:actin filament binding"/>
    <property type="evidence" value="ECO:0007669"/>
    <property type="project" value="TreeGrafter"/>
</dbReference>
<dbReference type="Gene3D" id="3.40.225.10">
    <property type="entry name" value="Class II aldolase/adducin N-terminal domain"/>
    <property type="match status" value="1"/>
</dbReference>
<dbReference type="GeneID" id="105364334"/>
<sequence>MTTMLHLILVANVINKALMNSISSKIDVTLLEVGENDKMADISQQQQEEPPQTNGVLDGLTEEEKSKMRPADIDADMREMERRKRVEMMMNSRLFREELERIIETQMKDGSGPSGLLQQISEMMGPQGARFNTNVFKNSNCVVPINDIRGLDRMGYSKDEKLLRCKLAAVFRLLDLYGWTQGVGGMITARLNQDQEHFLVNPYGLLYHEVTASSLVKVDMQGGVVEQGTTNFGVHIANYQLHTTIHAARPDVKCIVHIATPSVTAISSMKCGLLPLGQESVVIGEVSSHHYIGSNNSDPEEREKLARNFGPINKVMLLMNQGALCCGETVEEAFFNVYNTVLACETQLKLMPVGIDNLSLLSDEAQKAIYEASRKPPVPLPSSVTERSPIAEKLQKKRWRIGGTEFEALMRMLDNAGFRTGYIYRHPLVKSEPPRPRNDVEVPPAVCSLNYLLEDTEFFRQGLWKGERKGTDRTRWLNSPNVYQKVEILETGTPDPKKITKWVSDGSPTHSSTPVKIDGALQFVPKNTNPKEFKQLQQQIKDYRRADKISAGPQSHILEGVTWEEAKKMQDATISGTGEQVVLVGAASKGIIQRGFQHNAMVYKTPYAKNPFDAVTDQELDQYKKEIERKTKGDPYDESQSESEALSSFNISRVTHESSTAKSPIQSPVSVTSETEEESRDEPKVLRIETKQVPAPSQPEVVLSDGENTVNGDHSDAHHSTFSHSSKEGSMSQDVSVSEESPKKEKKKKKGLRTPSFLKKKKEKKKIMEA</sequence>
<accession>A0AAJ7DXZ1</accession>
<feature type="compositionally biased region" description="Polar residues" evidence="2">
    <location>
        <begin position="720"/>
        <end position="734"/>
    </location>
</feature>
<gene>
    <name evidence="6" type="primary">LOC105364334</name>
</gene>
<evidence type="ECO:0000256" key="1">
    <source>
        <dbReference type="ARBA" id="ARBA00006274"/>
    </source>
</evidence>
<dbReference type="Pfam" id="PF00596">
    <property type="entry name" value="Aldolase_II"/>
    <property type="match status" value="1"/>
</dbReference>
<feature type="compositionally biased region" description="Polar residues" evidence="2">
    <location>
        <begin position="653"/>
        <end position="666"/>
    </location>
</feature>
<protein>
    <submittedName>
        <fullName evidence="6">Protein hu-li tai shao</fullName>
    </submittedName>
</protein>
<comment type="similarity">
    <text evidence="1">Belongs to the aldolase class II family. Adducin subfamily.</text>
</comment>
<name>A0AAJ7DXZ1_9HYME</name>
<evidence type="ECO:0000313" key="5">
    <source>
        <dbReference type="Proteomes" id="UP000695007"/>
    </source>
</evidence>
<feature type="region of interest" description="Disordered" evidence="2">
    <location>
        <begin position="653"/>
        <end position="770"/>
    </location>
</feature>
<evidence type="ECO:0000256" key="2">
    <source>
        <dbReference type="SAM" id="MobiDB-lite"/>
    </source>
</evidence>
<dbReference type="SUPFAM" id="SSF53639">
    <property type="entry name" value="AraD/HMP-PK domain-like"/>
    <property type="match status" value="1"/>
</dbReference>
<feature type="region of interest" description="Disordered" evidence="2">
    <location>
        <begin position="40"/>
        <end position="66"/>
    </location>
</feature>
<dbReference type="SMART" id="SM01007">
    <property type="entry name" value="Aldolase_II"/>
    <property type="match status" value="1"/>
</dbReference>
<feature type="chain" id="PRO_5042498380" evidence="3">
    <location>
        <begin position="20"/>
        <end position="770"/>
    </location>
</feature>
<dbReference type="AlphaFoldDB" id="A0AAJ7DXZ1"/>
<feature type="region of interest" description="Disordered" evidence="2">
    <location>
        <begin position="629"/>
        <end position="648"/>
    </location>
</feature>
<dbReference type="GO" id="GO:0005886">
    <property type="term" value="C:plasma membrane"/>
    <property type="evidence" value="ECO:0007669"/>
    <property type="project" value="UniProtKB-SubCell"/>
</dbReference>
<dbReference type="GO" id="GO:0014069">
    <property type="term" value="C:postsynaptic density"/>
    <property type="evidence" value="ECO:0007669"/>
    <property type="project" value="TreeGrafter"/>
</dbReference>
<dbReference type="RefSeq" id="XP_011500534.1">
    <property type="nucleotide sequence ID" value="XM_011502232.1"/>
</dbReference>
<proteinExistence type="inferred from homology"/>
<dbReference type="GO" id="GO:0005856">
    <property type="term" value="C:cytoskeleton"/>
    <property type="evidence" value="ECO:0007669"/>
    <property type="project" value="TreeGrafter"/>
</dbReference>
<dbReference type="PANTHER" id="PTHR10672:SF3">
    <property type="entry name" value="PROTEIN HU-LI TAI SHAO"/>
    <property type="match status" value="1"/>
</dbReference>
<feature type="compositionally biased region" description="Polar residues" evidence="2">
    <location>
        <begin position="42"/>
        <end position="55"/>
    </location>
</feature>
<keyword evidence="3" id="KW-0732">Signal</keyword>
<evidence type="ECO:0000259" key="4">
    <source>
        <dbReference type="SMART" id="SM01007"/>
    </source>
</evidence>
<dbReference type="FunFam" id="3.40.225.10:FF:000011">
    <property type="entry name" value="Uncharacterized protein, isoform B"/>
    <property type="match status" value="1"/>
</dbReference>